<name>A0ABR9ULF4_9CHRO</name>
<reference evidence="1 2" key="1">
    <citation type="submission" date="2020-10" db="EMBL/GenBank/DDBJ databases">
        <authorList>
            <person name="Castelo-Branco R."/>
            <person name="Eusebio N."/>
            <person name="Adriana R."/>
            <person name="Vieira A."/>
            <person name="Brugerolle De Fraissinette N."/>
            <person name="Rezende De Castro R."/>
            <person name="Schneider M.P."/>
            <person name="Vasconcelos V."/>
            <person name="Leao P.N."/>
        </authorList>
    </citation>
    <scope>NUCLEOTIDE SEQUENCE [LARGE SCALE GENOMIC DNA]</scope>
    <source>
        <strain evidence="1 2">LEGE 06123</strain>
    </source>
</reference>
<keyword evidence="2" id="KW-1185">Reference proteome</keyword>
<accession>A0ABR9ULF4</accession>
<gene>
    <name evidence="1" type="ORF">IQ230_01785</name>
</gene>
<dbReference type="Proteomes" id="UP000651156">
    <property type="component" value="Unassembled WGS sequence"/>
</dbReference>
<evidence type="ECO:0000313" key="1">
    <source>
        <dbReference type="EMBL" id="MBE9189116.1"/>
    </source>
</evidence>
<evidence type="ECO:0000313" key="2">
    <source>
        <dbReference type="Proteomes" id="UP000651156"/>
    </source>
</evidence>
<organism evidence="1 2">
    <name type="scientific">Gloeocapsopsis crepidinum LEGE 06123</name>
    <dbReference type="NCBI Taxonomy" id="588587"/>
    <lineage>
        <taxon>Bacteria</taxon>
        <taxon>Bacillati</taxon>
        <taxon>Cyanobacteriota</taxon>
        <taxon>Cyanophyceae</taxon>
        <taxon>Oscillatoriophycideae</taxon>
        <taxon>Chroococcales</taxon>
        <taxon>Chroococcaceae</taxon>
        <taxon>Gloeocapsopsis</taxon>
    </lineage>
</organism>
<comment type="caution">
    <text evidence="1">The sequence shown here is derived from an EMBL/GenBank/DDBJ whole genome shotgun (WGS) entry which is preliminary data.</text>
</comment>
<proteinExistence type="predicted"/>
<dbReference type="EMBL" id="JADEWN010000003">
    <property type="protein sequence ID" value="MBE9189116.1"/>
    <property type="molecule type" value="Genomic_DNA"/>
</dbReference>
<dbReference type="RefSeq" id="WP_193930247.1">
    <property type="nucleotide sequence ID" value="NZ_CAWPMZ010000072.1"/>
</dbReference>
<sequence length="102" mass="11320">MAKRNLLAWLAGSVAGVALFTFLFLYLCGAFRQEPEYNLTASPTVEDPHTRAALIQARQRGVDVRVITISRIFFSNSAVDCLSLVANEFAITRSVRSDRIDV</sequence>
<protein>
    <submittedName>
        <fullName evidence="1">Uncharacterized protein</fullName>
    </submittedName>
</protein>